<dbReference type="InterPro" id="IPR002939">
    <property type="entry name" value="DnaJ_C"/>
</dbReference>
<feature type="chain" id="PRO_5019197572" evidence="8">
    <location>
        <begin position="21"/>
        <end position="627"/>
    </location>
</feature>
<dbReference type="GO" id="GO:0005524">
    <property type="term" value="F:ATP binding"/>
    <property type="evidence" value="ECO:0007669"/>
    <property type="project" value="InterPro"/>
</dbReference>
<dbReference type="GO" id="GO:0006457">
    <property type="term" value="P:protein folding"/>
    <property type="evidence" value="ECO:0007669"/>
    <property type="project" value="InterPro"/>
</dbReference>
<dbReference type="FunFam" id="2.10.230.10:FF:000002">
    <property type="entry name" value="Molecular chaperone DnaJ"/>
    <property type="match status" value="1"/>
</dbReference>
<dbReference type="SUPFAM" id="SSF46565">
    <property type="entry name" value="Chaperone J-domain"/>
    <property type="match status" value="1"/>
</dbReference>
<dbReference type="InterPro" id="IPR036410">
    <property type="entry name" value="HSP_DnaJ_Cys-rich_dom_sf"/>
</dbReference>
<sequence length="627" mass="69192">MLPTSLLALLSLLLLSGCLAAESFYKILGVARDASEGDIKKAYRKLSKKYHPDINPDEAAHEKFIEVSRAYEILSEEETRRIYDRHGEEGLKQHEAQKQGGGHNPHDIFSRFFGGGGPPQEQRGPGLLTNLEVSLADMYTGRTVEFQIPRKVICSHCHGSGAHSAGDIHDCNHCNGQGVVVQRHQVFPGMFTNVQMTCPHCSGKGKRIAKMCSQCHGEKVVQTEHTLAVHIPGGAPEGFEEVFAGEADENVEWEAGDVVVRVRSQRREGEGDWARHESGILGRVTLSAAEALLGFERNLTHLDGRTITIGRSGTTQPGEVEVVEGEGMPSYHDVPQGDMYIEYSVVFPTEISGASRARLAEVFDTGSHGTFWRKDELEGFGKLREDNASIETRRGKLDELAKDLLQVEDSIRSDESNIATQQEGPESEGDVDSDSIDSKYERWNQLVGERQMRLAFEVVDQWRTIKSIDEQLIPSLILRHMHRASEPDALDKATSISWTLGPEHIPATTTYIPGSDGRESSVRLECPRLEGGEVTCQLSDIQDLAGEWLDGSARDLRNIADKVISQEAERGQKLEVDIAIDVASTRDILSGHAIPGERERVQLWNPESPTRSVSAADASTWSNQCSS</sequence>
<dbReference type="HAMAP" id="MF_01152">
    <property type="entry name" value="DnaJ"/>
    <property type="match status" value="1"/>
</dbReference>
<dbReference type="InterPro" id="IPR008971">
    <property type="entry name" value="HSP40/DnaJ_pept-bd"/>
</dbReference>
<keyword evidence="2" id="KW-0677">Repeat</keyword>
<dbReference type="Gene3D" id="1.10.287.110">
    <property type="entry name" value="DnaJ domain"/>
    <property type="match status" value="1"/>
</dbReference>
<dbReference type="Gene3D" id="2.60.260.20">
    <property type="entry name" value="Urease metallochaperone UreE, N-terminal domain"/>
    <property type="match status" value="2"/>
</dbReference>
<keyword evidence="12" id="KW-1185">Reference proteome</keyword>
<protein>
    <submittedName>
        <fullName evidence="11">DnaJ-protein scj1</fullName>
    </submittedName>
</protein>
<dbReference type="PANTHER" id="PTHR43888">
    <property type="entry name" value="DNAJ-LIKE-2, ISOFORM A-RELATED"/>
    <property type="match status" value="1"/>
</dbReference>
<feature type="region of interest" description="Disordered" evidence="7">
    <location>
        <begin position="411"/>
        <end position="435"/>
    </location>
</feature>
<evidence type="ECO:0000256" key="4">
    <source>
        <dbReference type="ARBA" id="ARBA00022833"/>
    </source>
</evidence>
<evidence type="ECO:0000256" key="6">
    <source>
        <dbReference type="PROSITE-ProRule" id="PRU00546"/>
    </source>
</evidence>
<dbReference type="GO" id="GO:0008270">
    <property type="term" value="F:zinc ion binding"/>
    <property type="evidence" value="ECO:0007669"/>
    <property type="project" value="UniProtKB-KW"/>
</dbReference>
<dbReference type="PROSITE" id="PS50076">
    <property type="entry name" value="DNAJ_2"/>
    <property type="match status" value="1"/>
</dbReference>
<keyword evidence="3 6" id="KW-0863">Zinc-finger</keyword>
<dbReference type="FunFam" id="2.60.260.20:FF:000013">
    <property type="entry name" value="DnaJ subfamily B member 11"/>
    <property type="match status" value="1"/>
</dbReference>
<dbReference type="STRING" id="1890683.A0A427XYM5"/>
<evidence type="ECO:0000259" key="10">
    <source>
        <dbReference type="PROSITE" id="PS51188"/>
    </source>
</evidence>
<keyword evidence="4 6" id="KW-0862">Zinc</keyword>
<dbReference type="Pfam" id="PF01556">
    <property type="entry name" value="DnaJ_C"/>
    <property type="match status" value="1"/>
</dbReference>
<evidence type="ECO:0000256" key="3">
    <source>
        <dbReference type="ARBA" id="ARBA00022771"/>
    </source>
</evidence>
<gene>
    <name evidence="11" type="primary">SCJ1</name>
    <name evidence="11" type="ORF">EHS25_005156</name>
</gene>
<keyword evidence="5" id="KW-0143">Chaperone</keyword>
<dbReference type="SUPFAM" id="SSF57938">
    <property type="entry name" value="DnaJ/Hsp40 cysteine-rich domain"/>
    <property type="match status" value="1"/>
</dbReference>
<dbReference type="Pfam" id="PF00684">
    <property type="entry name" value="DnaJ_CXXCXGXG"/>
    <property type="match status" value="1"/>
</dbReference>
<dbReference type="GO" id="GO:0051082">
    <property type="term" value="F:unfolded protein binding"/>
    <property type="evidence" value="ECO:0007669"/>
    <property type="project" value="InterPro"/>
</dbReference>
<dbReference type="CDD" id="cd10719">
    <property type="entry name" value="DnaJ_zf"/>
    <property type="match status" value="1"/>
</dbReference>
<dbReference type="InterPro" id="IPR012724">
    <property type="entry name" value="DnaJ"/>
</dbReference>
<accession>A0A427XYM5</accession>
<feature type="domain" description="J" evidence="9">
    <location>
        <begin position="23"/>
        <end position="87"/>
    </location>
</feature>
<keyword evidence="8" id="KW-0732">Signal</keyword>
<name>A0A427XYM5_9TREE</name>
<evidence type="ECO:0000259" key="9">
    <source>
        <dbReference type="PROSITE" id="PS50076"/>
    </source>
</evidence>
<dbReference type="GO" id="GO:0009408">
    <property type="term" value="P:response to heat"/>
    <property type="evidence" value="ECO:0007669"/>
    <property type="project" value="InterPro"/>
</dbReference>
<dbReference type="Gene3D" id="2.10.230.10">
    <property type="entry name" value="Heat shock protein DnaJ, cysteine-rich domain"/>
    <property type="match status" value="1"/>
</dbReference>
<dbReference type="PROSITE" id="PS51188">
    <property type="entry name" value="ZF_CR"/>
    <property type="match status" value="1"/>
</dbReference>
<dbReference type="InterPro" id="IPR001305">
    <property type="entry name" value="HSP_DnaJ_Cys-rich_dom"/>
</dbReference>
<feature type="compositionally biased region" description="Acidic residues" evidence="7">
    <location>
        <begin position="425"/>
        <end position="435"/>
    </location>
</feature>
<dbReference type="InterPro" id="IPR044713">
    <property type="entry name" value="DNJA1/2-like"/>
</dbReference>
<comment type="caution">
    <text evidence="11">The sequence shown here is derived from an EMBL/GenBank/DDBJ whole genome shotgun (WGS) entry which is preliminary data.</text>
</comment>
<dbReference type="Proteomes" id="UP000279259">
    <property type="component" value="Unassembled WGS sequence"/>
</dbReference>
<dbReference type="SUPFAM" id="SSF49493">
    <property type="entry name" value="HSP40/DnaJ peptide-binding domain"/>
    <property type="match status" value="2"/>
</dbReference>
<evidence type="ECO:0000313" key="11">
    <source>
        <dbReference type="EMBL" id="RSH83912.1"/>
    </source>
</evidence>
<evidence type="ECO:0000256" key="1">
    <source>
        <dbReference type="ARBA" id="ARBA00022723"/>
    </source>
</evidence>
<evidence type="ECO:0000256" key="2">
    <source>
        <dbReference type="ARBA" id="ARBA00022737"/>
    </source>
</evidence>
<feature type="domain" description="CR-type" evidence="10">
    <location>
        <begin position="141"/>
        <end position="224"/>
    </location>
</feature>
<keyword evidence="1 6" id="KW-0479">Metal-binding</keyword>
<evidence type="ECO:0000256" key="5">
    <source>
        <dbReference type="ARBA" id="ARBA00023186"/>
    </source>
</evidence>
<feature type="region of interest" description="Disordered" evidence="7">
    <location>
        <begin position="605"/>
        <end position="627"/>
    </location>
</feature>
<feature type="zinc finger region" description="CR-type" evidence="6">
    <location>
        <begin position="141"/>
        <end position="224"/>
    </location>
</feature>
<evidence type="ECO:0000256" key="7">
    <source>
        <dbReference type="SAM" id="MobiDB-lite"/>
    </source>
</evidence>
<feature type="signal peptide" evidence="8">
    <location>
        <begin position="1"/>
        <end position="20"/>
    </location>
</feature>
<dbReference type="EMBL" id="RSCD01000022">
    <property type="protein sequence ID" value="RSH83912.1"/>
    <property type="molecule type" value="Genomic_DNA"/>
</dbReference>
<reference evidence="11 12" key="1">
    <citation type="submission" date="2018-11" db="EMBL/GenBank/DDBJ databases">
        <title>Genome sequence of Saitozyma podzolica DSM 27192.</title>
        <authorList>
            <person name="Aliyu H."/>
            <person name="Gorte O."/>
            <person name="Ochsenreither K."/>
        </authorList>
    </citation>
    <scope>NUCLEOTIDE SEQUENCE [LARGE SCALE GENOMIC DNA]</scope>
    <source>
        <strain evidence="11 12">DSM 27192</strain>
    </source>
</reference>
<dbReference type="InterPro" id="IPR036869">
    <property type="entry name" value="J_dom_sf"/>
</dbReference>
<evidence type="ECO:0000256" key="8">
    <source>
        <dbReference type="SAM" id="SignalP"/>
    </source>
</evidence>
<dbReference type="GO" id="GO:0030544">
    <property type="term" value="F:Hsp70 protein binding"/>
    <property type="evidence" value="ECO:0007669"/>
    <property type="project" value="InterPro"/>
</dbReference>
<organism evidence="11 12">
    <name type="scientific">Saitozyma podzolica</name>
    <dbReference type="NCBI Taxonomy" id="1890683"/>
    <lineage>
        <taxon>Eukaryota</taxon>
        <taxon>Fungi</taxon>
        <taxon>Dikarya</taxon>
        <taxon>Basidiomycota</taxon>
        <taxon>Agaricomycotina</taxon>
        <taxon>Tremellomycetes</taxon>
        <taxon>Tremellales</taxon>
        <taxon>Trimorphomycetaceae</taxon>
        <taxon>Saitozyma</taxon>
    </lineage>
</organism>
<dbReference type="SMART" id="SM00271">
    <property type="entry name" value="DnaJ"/>
    <property type="match status" value="1"/>
</dbReference>
<evidence type="ECO:0000313" key="12">
    <source>
        <dbReference type="Proteomes" id="UP000279259"/>
    </source>
</evidence>
<dbReference type="PRINTS" id="PR00625">
    <property type="entry name" value="JDOMAIN"/>
</dbReference>
<dbReference type="CDD" id="cd06257">
    <property type="entry name" value="DnaJ"/>
    <property type="match status" value="1"/>
</dbReference>
<proteinExistence type="inferred from homology"/>
<dbReference type="OrthoDB" id="550424at2759"/>
<dbReference type="InterPro" id="IPR001623">
    <property type="entry name" value="DnaJ_domain"/>
</dbReference>
<dbReference type="Pfam" id="PF00226">
    <property type="entry name" value="DnaJ"/>
    <property type="match status" value="1"/>
</dbReference>
<dbReference type="AlphaFoldDB" id="A0A427XYM5"/>